<dbReference type="Proteomes" id="UP000298058">
    <property type="component" value="Unassembled WGS sequence"/>
</dbReference>
<evidence type="ECO:0000313" key="3">
    <source>
        <dbReference type="Proteomes" id="UP000298058"/>
    </source>
</evidence>
<dbReference type="AlphaFoldDB" id="A0A4R9LUI0"/>
<dbReference type="InterPro" id="IPR036513">
    <property type="entry name" value="STAS_dom_sf"/>
</dbReference>
<evidence type="ECO:0000259" key="1">
    <source>
        <dbReference type="PROSITE" id="PS50801"/>
    </source>
</evidence>
<keyword evidence="3" id="KW-1185">Reference proteome</keyword>
<dbReference type="Gene3D" id="3.30.750.24">
    <property type="entry name" value="STAS domain"/>
    <property type="match status" value="1"/>
</dbReference>
<reference evidence="2" key="1">
    <citation type="journal article" date="2019" name="PLoS Negl. Trop. Dis.">
        <title>Revisiting the worldwide diversity of Leptospira species in the environment.</title>
        <authorList>
            <person name="Vincent A.T."/>
            <person name="Schiettekatte O."/>
            <person name="Bourhy P."/>
            <person name="Veyrier F.J."/>
            <person name="Picardeau M."/>
        </authorList>
    </citation>
    <scope>NUCLEOTIDE SEQUENCE [LARGE SCALE GENOMIC DNA]</scope>
    <source>
        <strain evidence="2">201300427</strain>
    </source>
</reference>
<dbReference type="EMBL" id="RQHW01000065">
    <property type="protein sequence ID" value="TGN17595.1"/>
    <property type="molecule type" value="Genomic_DNA"/>
</dbReference>
<dbReference type="OrthoDB" id="345543at2"/>
<comment type="caution">
    <text evidence="2">The sequence shown here is derived from an EMBL/GenBank/DDBJ whole genome shotgun (WGS) entry which is preliminary data.</text>
</comment>
<dbReference type="PROSITE" id="PS50801">
    <property type="entry name" value="STAS"/>
    <property type="match status" value="1"/>
</dbReference>
<proteinExistence type="predicted"/>
<dbReference type="RefSeq" id="WP_135761653.1">
    <property type="nucleotide sequence ID" value="NZ_RQHW01000065.1"/>
</dbReference>
<organism evidence="2 3">
    <name type="scientific">Leptospira idonii</name>
    <dbReference type="NCBI Taxonomy" id="1193500"/>
    <lineage>
        <taxon>Bacteria</taxon>
        <taxon>Pseudomonadati</taxon>
        <taxon>Spirochaetota</taxon>
        <taxon>Spirochaetia</taxon>
        <taxon>Leptospirales</taxon>
        <taxon>Leptospiraceae</taxon>
        <taxon>Leptospira</taxon>
    </lineage>
</organism>
<protein>
    <submittedName>
        <fullName evidence="2">Anti-sigma factor antagonist</fullName>
    </submittedName>
</protein>
<dbReference type="InterPro" id="IPR002645">
    <property type="entry name" value="STAS_dom"/>
</dbReference>
<accession>A0A4R9LUI0</accession>
<name>A0A4R9LUI0_9LEPT</name>
<dbReference type="CDD" id="cd07043">
    <property type="entry name" value="STAS_anti-anti-sigma_factors"/>
    <property type="match status" value="1"/>
</dbReference>
<gene>
    <name evidence="2" type="ORF">EHS15_16305</name>
</gene>
<dbReference type="SUPFAM" id="SSF52091">
    <property type="entry name" value="SpoIIaa-like"/>
    <property type="match status" value="1"/>
</dbReference>
<evidence type="ECO:0000313" key="2">
    <source>
        <dbReference type="EMBL" id="TGN17595.1"/>
    </source>
</evidence>
<sequence length="300" mass="33766">MNQQSFDKVFSIQLKGALDGVSSEDLFQYLESQIGKGYTRFLFNFGHVDFITSNGISTLLKIQKRMLDGGGLAFVFYGLSREVESVLTLLGVYKKLPIRKSLADAENYLRSFQVQEEKPRLSETLKTSFAKPSQEKIRFYYTGAPKSDVKSSSEVPVSQLESLDVKAQTVIEPVQEKKVQAKTYIAEPVENAPSSMEVLLEEKLVSLRKEIKDTLSSELEKRFSGYKLPFKEDTLPKNMPNYIGPKSKQSSEGFEKVILCEACGTRLRVMRVGKHQCPHCKTDVFVGSTGAVRFLEKLNS</sequence>
<dbReference type="PANTHER" id="PTHR33495">
    <property type="entry name" value="ANTI-SIGMA FACTOR ANTAGONIST TM_1081-RELATED-RELATED"/>
    <property type="match status" value="1"/>
</dbReference>
<dbReference type="Pfam" id="PF01740">
    <property type="entry name" value="STAS"/>
    <property type="match status" value="1"/>
</dbReference>
<feature type="domain" description="STAS" evidence="1">
    <location>
        <begin position="1"/>
        <end position="109"/>
    </location>
</feature>
<dbReference type="GO" id="GO:0043856">
    <property type="term" value="F:anti-sigma factor antagonist activity"/>
    <property type="evidence" value="ECO:0007669"/>
    <property type="project" value="TreeGrafter"/>
</dbReference>
<dbReference type="PANTHER" id="PTHR33495:SF2">
    <property type="entry name" value="ANTI-SIGMA FACTOR ANTAGONIST TM_1081-RELATED"/>
    <property type="match status" value="1"/>
</dbReference>